<evidence type="ECO:0000313" key="10">
    <source>
        <dbReference type="Proteomes" id="UP000243975"/>
    </source>
</evidence>
<comment type="caution">
    <text evidence="9">The sequence shown here is derived from an EMBL/GenBank/DDBJ whole genome shotgun (WGS) entry which is preliminary data.</text>
</comment>
<keyword evidence="5" id="KW-0560">Oxidoreductase</keyword>
<dbReference type="PANTHER" id="PTHR24282:SF266">
    <property type="entry name" value="CYTOCHROME P450-RELATED"/>
    <property type="match status" value="1"/>
</dbReference>
<dbReference type="GO" id="GO:0046872">
    <property type="term" value="F:metal ion binding"/>
    <property type="evidence" value="ECO:0007669"/>
    <property type="project" value="UniProtKB-KW"/>
</dbReference>
<keyword evidence="8" id="KW-0472">Membrane</keyword>
<evidence type="ECO:0000256" key="3">
    <source>
        <dbReference type="ARBA" id="ARBA00022617"/>
    </source>
</evidence>
<proteinExistence type="inferred from homology"/>
<dbReference type="STRING" id="59895.A0A124SEQ9"/>
<dbReference type="PANTHER" id="PTHR24282">
    <property type="entry name" value="CYTOCHROME P450 FAMILY MEMBER"/>
    <property type="match status" value="1"/>
</dbReference>
<protein>
    <recommendedName>
        <fullName evidence="11">Cytochrome P450</fullName>
    </recommendedName>
</protein>
<evidence type="ECO:0000256" key="7">
    <source>
        <dbReference type="ARBA" id="ARBA00023033"/>
    </source>
</evidence>
<keyword evidence="4" id="KW-0479">Metal-binding</keyword>
<keyword evidence="6" id="KW-0408">Iron</keyword>
<comment type="subcellular location">
    <subcellularLocation>
        <location evidence="1">Membrane</location>
    </subcellularLocation>
</comment>
<dbReference type="Gramene" id="KVI00886">
    <property type="protein sequence ID" value="KVI00886"/>
    <property type="gene ID" value="Ccrd_020854"/>
</dbReference>
<sequence>LIVFPSIDFLLYKILTSLLEELQASLHLHIESSLLPFFHYCSKSLQYPPSPKSHWDLSVLSCTRIQRSVPANQDPKLIDLLHQAILFSITLLPPFKFFHKFWWIPINIKRALTPQGIQGPPYSFIHGNTKEISNMKKKSMSLPIDTSHYIFPRVQPHMDSWFFIYVKIKTFLLSASKNSVYWHGPVAMLVVSEPVILKEIIEISMGKQDMGPIMKKMVGEGLISSKGDKWAKQ</sequence>
<evidence type="ECO:0000256" key="5">
    <source>
        <dbReference type="ARBA" id="ARBA00023002"/>
    </source>
</evidence>
<dbReference type="GO" id="GO:0004497">
    <property type="term" value="F:monooxygenase activity"/>
    <property type="evidence" value="ECO:0007669"/>
    <property type="project" value="UniProtKB-KW"/>
</dbReference>
<dbReference type="AlphaFoldDB" id="A0A124SEQ9"/>
<dbReference type="EMBL" id="LEKV01003185">
    <property type="protein sequence ID" value="KVI00886.1"/>
    <property type="molecule type" value="Genomic_DNA"/>
</dbReference>
<evidence type="ECO:0000256" key="2">
    <source>
        <dbReference type="ARBA" id="ARBA00010617"/>
    </source>
</evidence>
<evidence type="ECO:0000256" key="8">
    <source>
        <dbReference type="ARBA" id="ARBA00023136"/>
    </source>
</evidence>
<evidence type="ECO:0000256" key="4">
    <source>
        <dbReference type="ARBA" id="ARBA00022723"/>
    </source>
</evidence>
<evidence type="ECO:0000256" key="1">
    <source>
        <dbReference type="ARBA" id="ARBA00004370"/>
    </source>
</evidence>
<evidence type="ECO:0008006" key="11">
    <source>
        <dbReference type="Google" id="ProtNLM"/>
    </source>
</evidence>
<feature type="non-terminal residue" evidence="9">
    <location>
        <position position="1"/>
    </location>
</feature>
<keyword evidence="7" id="KW-0503">Monooxygenase</keyword>
<organism evidence="9 10">
    <name type="scientific">Cynara cardunculus var. scolymus</name>
    <name type="common">Globe artichoke</name>
    <name type="synonym">Cynara scolymus</name>
    <dbReference type="NCBI Taxonomy" id="59895"/>
    <lineage>
        <taxon>Eukaryota</taxon>
        <taxon>Viridiplantae</taxon>
        <taxon>Streptophyta</taxon>
        <taxon>Embryophyta</taxon>
        <taxon>Tracheophyta</taxon>
        <taxon>Spermatophyta</taxon>
        <taxon>Magnoliopsida</taxon>
        <taxon>eudicotyledons</taxon>
        <taxon>Gunneridae</taxon>
        <taxon>Pentapetalae</taxon>
        <taxon>asterids</taxon>
        <taxon>campanulids</taxon>
        <taxon>Asterales</taxon>
        <taxon>Asteraceae</taxon>
        <taxon>Carduoideae</taxon>
        <taxon>Cardueae</taxon>
        <taxon>Carduinae</taxon>
        <taxon>Cynara</taxon>
    </lineage>
</organism>
<evidence type="ECO:0000313" key="9">
    <source>
        <dbReference type="EMBL" id="KVI00886.1"/>
    </source>
</evidence>
<keyword evidence="10" id="KW-1185">Reference proteome</keyword>
<gene>
    <name evidence="9" type="ORF">Ccrd_020854</name>
</gene>
<dbReference type="InterPro" id="IPR050665">
    <property type="entry name" value="Cytochrome_P450_Monooxygen"/>
</dbReference>
<name>A0A124SEQ9_CYNCS</name>
<dbReference type="GO" id="GO:0016020">
    <property type="term" value="C:membrane"/>
    <property type="evidence" value="ECO:0007669"/>
    <property type="project" value="UniProtKB-SubCell"/>
</dbReference>
<accession>A0A124SEQ9</accession>
<comment type="similarity">
    <text evidence="2">Belongs to the cytochrome P450 family.</text>
</comment>
<keyword evidence="3" id="KW-0349">Heme</keyword>
<feature type="non-terminal residue" evidence="9">
    <location>
        <position position="233"/>
    </location>
</feature>
<dbReference type="Proteomes" id="UP000243975">
    <property type="component" value="Unassembled WGS sequence"/>
</dbReference>
<evidence type="ECO:0000256" key="6">
    <source>
        <dbReference type="ARBA" id="ARBA00023004"/>
    </source>
</evidence>
<reference evidence="9 10" key="1">
    <citation type="journal article" date="2016" name="Sci. Rep.">
        <title>The genome sequence of the outbreeding globe artichoke constructed de novo incorporating a phase-aware low-pass sequencing strategy of F1 progeny.</title>
        <authorList>
            <person name="Scaglione D."/>
            <person name="Reyes-Chin-Wo S."/>
            <person name="Acquadro A."/>
            <person name="Froenicke L."/>
            <person name="Portis E."/>
            <person name="Beitel C."/>
            <person name="Tirone M."/>
            <person name="Mauro R."/>
            <person name="Lo Monaco A."/>
            <person name="Mauromicale G."/>
            <person name="Faccioli P."/>
            <person name="Cattivelli L."/>
            <person name="Rieseberg L."/>
            <person name="Michelmore R."/>
            <person name="Lanteri S."/>
        </authorList>
    </citation>
    <scope>NUCLEOTIDE SEQUENCE [LARGE SCALE GENOMIC DNA]</scope>
    <source>
        <strain evidence="9">2C</strain>
    </source>
</reference>